<evidence type="ECO:0000256" key="2">
    <source>
        <dbReference type="ARBA" id="ARBA00023235"/>
    </source>
</evidence>
<name>A0A6J6UWM3_9ZZZZ</name>
<evidence type="ECO:0000256" key="1">
    <source>
        <dbReference type="ARBA" id="ARBA00010219"/>
    </source>
</evidence>
<comment type="similarity">
    <text evidence="1">Belongs to the diaminopimelate epimerase family.</text>
</comment>
<reference evidence="3" key="1">
    <citation type="submission" date="2020-05" db="EMBL/GenBank/DDBJ databases">
        <authorList>
            <person name="Chiriac C."/>
            <person name="Salcher M."/>
            <person name="Ghai R."/>
            <person name="Kavagutti S V."/>
        </authorList>
    </citation>
    <scope>NUCLEOTIDE SEQUENCE</scope>
</reference>
<dbReference type="NCBIfam" id="TIGR00652">
    <property type="entry name" value="DapF"/>
    <property type="match status" value="1"/>
</dbReference>
<dbReference type="HAMAP" id="MF_00197">
    <property type="entry name" value="DAP_epimerase"/>
    <property type="match status" value="1"/>
</dbReference>
<dbReference type="GO" id="GO:0009089">
    <property type="term" value="P:lysine biosynthetic process via diaminopimelate"/>
    <property type="evidence" value="ECO:0007669"/>
    <property type="project" value="InterPro"/>
</dbReference>
<dbReference type="GO" id="GO:0008837">
    <property type="term" value="F:diaminopimelate epimerase activity"/>
    <property type="evidence" value="ECO:0007669"/>
    <property type="project" value="InterPro"/>
</dbReference>
<keyword evidence="2" id="KW-0413">Isomerase</keyword>
<gene>
    <name evidence="3" type="ORF">UFOPK2872_00715</name>
</gene>
<dbReference type="PANTHER" id="PTHR31689:SF0">
    <property type="entry name" value="DIAMINOPIMELATE EPIMERASE"/>
    <property type="match status" value="1"/>
</dbReference>
<dbReference type="Gene3D" id="3.10.310.10">
    <property type="entry name" value="Diaminopimelate Epimerase, Chain A, domain 1"/>
    <property type="match status" value="2"/>
</dbReference>
<dbReference type="EMBL" id="CAEZZM010000077">
    <property type="protein sequence ID" value="CAB4764321.1"/>
    <property type="molecule type" value="Genomic_DNA"/>
</dbReference>
<evidence type="ECO:0000313" key="3">
    <source>
        <dbReference type="EMBL" id="CAB4764321.1"/>
    </source>
</evidence>
<dbReference type="Pfam" id="PF01678">
    <property type="entry name" value="DAP_epimerase"/>
    <property type="match status" value="2"/>
</dbReference>
<dbReference type="SUPFAM" id="SSF54506">
    <property type="entry name" value="Diaminopimelate epimerase-like"/>
    <property type="match status" value="2"/>
</dbReference>
<dbReference type="GO" id="GO:0005829">
    <property type="term" value="C:cytosol"/>
    <property type="evidence" value="ECO:0007669"/>
    <property type="project" value="TreeGrafter"/>
</dbReference>
<protein>
    <submittedName>
        <fullName evidence="3">Unannotated protein</fullName>
    </submittedName>
</protein>
<dbReference type="InterPro" id="IPR001653">
    <property type="entry name" value="DAP_epimerase_DapF"/>
</dbReference>
<dbReference type="AlphaFoldDB" id="A0A6J6UWM3"/>
<accession>A0A6J6UWM3</accession>
<organism evidence="3">
    <name type="scientific">freshwater metagenome</name>
    <dbReference type="NCBI Taxonomy" id="449393"/>
    <lineage>
        <taxon>unclassified sequences</taxon>
        <taxon>metagenomes</taxon>
        <taxon>ecological metagenomes</taxon>
    </lineage>
</organism>
<sequence>MSTPFPVTITKHNGLGNDFLVLETAQVAAHSNIDWPAQARLLCNRESHIGADGLLLLGRVAEDAISMRLYNSDGSLAEMSGNGIRCIAQAATMLYGHSGVVRYMVHSDAGLREVVVTPRDAEGSVVDASVDMGPITALPEASNWAALGVDAMRPVAHLSVGNPHAVVGVDDVKVVPLQQLGEMVPQINLEIVEPGPESNAITMRVHERGAGITQACGTGACASAWAAVQWGLVPAKAEDVLVHMDGGDVRVRVNSPKQGHVTLIGPAEFMQSAQVELIL</sequence>
<proteinExistence type="inferred from homology"/>
<dbReference type="PANTHER" id="PTHR31689">
    <property type="entry name" value="DIAMINOPIMELATE EPIMERASE, CHLOROPLASTIC"/>
    <property type="match status" value="1"/>
</dbReference>